<comment type="similarity">
    <text evidence="1">Belongs to the short-chain dehydrogenases/reductases (SDR) family.</text>
</comment>
<evidence type="ECO:0000256" key="2">
    <source>
        <dbReference type="ARBA" id="ARBA00023002"/>
    </source>
</evidence>
<dbReference type="GO" id="GO:0016491">
    <property type="term" value="F:oxidoreductase activity"/>
    <property type="evidence" value="ECO:0007669"/>
    <property type="project" value="UniProtKB-KW"/>
</dbReference>
<dbReference type="Gene3D" id="3.40.50.720">
    <property type="entry name" value="NAD(P)-binding Rossmann-like Domain"/>
    <property type="match status" value="1"/>
</dbReference>
<dbReference type="SUPFAM" id="SSF51735">
    <property type="entry name" value="NAD(P)-binding Rossmann-fold domains"/>
    <property type="match status" value="1"/>
</dbReference>
<dbReference type="Pfam" id="PF00106">
    <property type="entry name" value="adh_short"/>
    <property type="match status" value="1"/>
</dbReference>
<dbReference type="InterPro" id="IPR002347">
    <property type="entry name" value="SDR_fam"/>
</dbReference>
<gene>
    <name evidence="3" type="ORF">M408DRAFT_334278</name>
</gene>
<accession>A0A0C3A516</accession>
<dbReference type="PANTHER" id="PTHR42901:SF1">
    <property type="entry name" value="ALCOHOL DEHYDROGENASE"/>
    <property type="match status" value="1"/>
</dbReference>
<sequence length="225" mass="24158">MSVNELASTRPMFTEHFHRDVYPAIDPTNPALALTGKTILVTGGGRGIGVSIVEAFAKAQAKSIILTGRTESSLVAAKEKFTKAFPGVQFIASAVDIGVPESVDAMFKSLNGKVEHIDVLVNNAGVNSEYGVRIGESNVEKFLADININAVGPYLLARGLIQFNPADHPTTFITLSTGINEGFTHMNGYLLSKLPPVKLMQLLDLEYPNLRTFSVIPGLVATDML</sequence>
<dbReference type="OrthoDB" id="1933717at2759"/>
<evidence type="ECO:0000313" key="3">
    <source>
        <dbReference type="EMBL" id="KIM19760.1"/>
    </source>
</evidence>
<dbReference type="InterPro" id="IPR036291">
    <property type="entry name" value="NAD(P)-bd_dom_sf"/>
</dbReference>
<dbReference type="PRINTS" id="PR00081">
    <property type="entry name" value="GDHRDH"/>
</dbReference>
<dbReference type="HOGENOM" id="CLU_010194_8_2_1"/>
<feature type="non-terminal residue" evidence="3">
    <location>
        <position position="225"/>
    </location>
</feature>
<keyword evidence="4" id="KW-1185">Reference proteome</keyword>
<evidence type="ECO:0008006" key="5">
    <source>
        <dbReference type="Google" id="ProtNLM"/>
    </source>
</evidence>
<reference evidence="3 4" key="1">
    <citation type="submission" date="2014-04" db="EMBL/GenBank/DDBJ databases">
        <authorList>
            <consortium name="DOE Joint Genome Institute"/>
            <person name="Kuo A."/>
            <person name="Zuccaro A."/>
            <person name="Kohler A."/>
            <person name="Nagy L.G."/>
            <person name="Floudas D."/>
            <person name="Copeland A."/>
            <person name="Barry K.W."/>
            <person name="Cichocki N."/>
            <person name="Veneault-Fourrey C."/>
            <person name="LaButti K."/>
            <person name="Lindquist E.A."/>
            <person name="Lipzen A."/>
            <person name="Lundell T."/>
            <person name="Morin E."/>
            <person name="Murat C."/>
            <person name="Sun H."/>
            <person name="Tunlid A."/>
            <person name="Henrissat B."/>
            <person name="Grigoriev I.V."/>
            <person name="Hibbett D.S."/>
            <person name="Martin F."/>
            <person name="Nordberg H.P."/>
            <person name="Cantor M.N."/>
            <person name="Hua S.X."/>
        </authorList>
    </citation>
    <scope>NUCLEOTIDE SEQUENCE [LARGE SCALE GENOMIC DNA]</scope>
    <source>
        <strain evidence="3 4">MAFF 305830</strain>
    </source>
</reference>
<evidence type="ECO:0000313" key="4">
    <source>
        <dbReference type="Proteomes" id="UP000054097"/>
    </source>
</evidence>
<organism evidence="3 4">
    <name type="scientific">Serendipita vermifera MAFF 305830</name>
    <dbReference type="NCBI Taxonomy" id="933852"/>
    <lineage>
        <taxon>Eukaryota</taxon>
        <taxon>Fungi</taxon>
        <taxon>Dikarya</taxon>
        <taxon>Basidiomycota</taxon>
        <taxon>Agaricomycotina</taxon>
        <taxon>Agaricomycetes</taxon>
        <taxon>Sebacinales</taxon>
        <taxon>Serendipitaceae</taxon>
        <taxon>Serendipita</taxon>
    </lineage>
</organism>
<dbReference type="Proteomes" id="UP000054097">
    <property type="component" value="Unassembled WGS sequence"/>
</dbReference>
<dbReference type="EMBL" id="KN824554">
    <property type="protein sequence ID" value="KIM19760.1"/>
    <property type="molecule type" value="Genomic_DNA"/>
</dbReference>
<dbReference type="AlphaFoldDB" id="A0A0C3A516"/>
<proteinExistence type="inferred from homology"/>
<dbReference type="PANTHER" id="PTHR42901">
    <property type="entry name" value="ALCOHOL DEHYDROGENASE"/>
    <property type="match status" value="1"/>
</dbReference>
<name>A0A0C3A516_SERVB</name>
<protein>
    <recommendedName>
        <fullName evidence="5">Ketoreductase (KR) domain-containing protein</fullName>
    </recommendedName>
</protein>
<dbReference type="STRING" id="933852.A0A0C3A516"/>
<dbReference type="CDD" id="cd05233">
    <property type="entry name" value="SDR_c"/>
    <property type="match status" value="1"/>
</dbReference>
<evidence type="ECO:0000256" key="1">
    <source>
        <dbReference type="ARBA" id="ARBA00006484"/>
    </source>
</evidence>
<keyword evidence="2" id="KW-0560">Oxidoreductase</keyword>
<reference evidence="4" key="2">
    <citation type="submission" date="2015-01" db="EMBL/GenBank/DDBJ databases">
        <title>Evolutionary Origins and Diversification of the Mycorrhizal Mutualists.</title>
        <authorList>
            <consortium name="DOE Joint Genome Institute"/>
            <consortium name="Mycorrhizal Genomics Consortium"/>
            <person name="Kohler A."/>
            <person name="Kuo A."/>
            <person name="Nagy L.G."/>
            <person name="Floudas D."/>
            <person name="Copeland A."/>
            <person name="Barry K.W."/>
            <person name="Cichocki N."/>
            <person name="Veneault-Fourrey C."/>
            <person name="LaButti K."/>
            <person name="Lindquist E.A."/>
            <person name="Lipzen A."/>
            <person name="Lundell T."/>
            <person name="Morin E."/>
            <person name="Murat C."/>
            <person name="Riley R."/>
            <person name="Ohm R."/>
            <person name="Sun H."/>
            <person name="Tunlid A."/>
            <person name="Henrissat B."/>
            <person name="Grigoriev I.V."/>
            <person name="Hibbett D.S."/>
            <person name="Martin F."/>
        </authorList>
    </citation>
    <scope>NUCLEOTIDE SEQUENCE [LARGE SCALE GENOMIC DNA]</scope>
    <source>
        <strain evidence="4">MAFF 305830</strain>
    </source>
</reference>